<dbReference type="EMBL" id="VTWU01000003">
    <property type="protein sequence ID" value="KAA9333418.1"/>
    <property type="molecule type" value="Genomic_DNA"/>
</dbReference>
<name>A0A7L5A0H2_9BACT</name>
<dbReference type="SUPFAM" id="SSF52266">
    <property type="entry name" value="SGNH hydrolase"/>
    <property type="match status" value="1"/>
</dbReference>
<gene>
    <name evidence="1" type="ORF">F0P96_10640</name>
</gene>
<proteinExistence type="predicted"/>
<evidence type="ECO:0000313" key="1">
    <source>
        <dbReference type="EMBL" id="KAA9333418.1"/>
    </source>
</evidence>
<sequence>MAIPNLPDGIDAKLPFLVTDAPANKKISATQDWNPLAAGVKASIAALNTNVLEIPANYLPGFPGGTVLQLVAWVYQNAGGGNIEEPVTSKTITPTAFSRSMGTKAATANHAAYSELCDLHIAQTGGTSATVAFWSDMPTNPTGSNNMAFAPNNDGNVSPIGIAVEFDGEKVLVDGQPLALAEGIGLTTFTLPLPGDGTLTLKASILQNHNAAGVLSGAVPVSVTINGANVTAVQVFPARKPNGAVHWGDSRVGGVQTTNPAYTSLLAQEQALLSEWDIVADAAGGNRLSVLLATDEMQQAEAQRIATALQPYPGRKVLLHGPCDANDFGQTTVPSATLAALNGSYFDKLHALDPEIEIIHLTGPLGSEAGMAGETPDQFRAGLNAAATGRPFVKNHTLTGATTDGVHFSDAGAAVAAGQVAAKVNEGATEEPELVWQRVELKTGIPGLVLNGAWLDENDVSNVYPDGDGDGIALGFGKTGYAQYTHPAPIQGIRCYGPKFGNGAVYTGTVDGAHSQTGTEDNGELILKQLLYEVTGLTLGSHTLRMTKGAGDYFNLDYVEVQVPA</sequence>
<reference evidence="1 2" key="1">
    <citation type="submission" date="2019-09" db="EMBL/GenBank/DDBJ databases">
        <title>Genome sequence of Hymenobacter sp. M3.</title>
        <authorList>
            <person name="Srinivasan S."/>
        </authorList>
    </citation>
    <scope>NUCLEOTIDE SEQUENCE [LARGE SCALE GENOMIC DNA]</scope>
    <source>
        <strain evidence="1 2">M3</strain>
    </source>
</reference>
<dbReference type="RefSeq" id="WP_151078839.1">
    <property type="nucleotide sequence ID" value="NZ_CP047647.1"/>
</dbReference>
<dbReference type="Proteomes" id="UP000326380">
    <property type="component" value="Unassembled WGS sequence"/>
</dbReference>
<evidence type="ECO:0000313" key="2">
    <source>
        <dbReference type="Proteomes" id="UP000326380"/>
    </source>
</evidence>
<accession>A0A7L5A0H2</accession>
<comment type="caution">
    <text evidence="1">The sequence shown here is derived from an EMBL/GenBank/DDBJ whole genome shotgun (WGS) entry which is preliminary data.</text>
</comment>
<keyword evidence="2" id="KW-1185">Reference proteome</keyword>
<dbReference type="AlphaFoldDB" id="A0A7L5A0H2"/>
<dbReference type="Gene3D" id="3.40.50.1110">
    <property type="entry name" value="SGNH hydrolase"/>
    <property type="match status" value="1"/>
</dbReference>
<protein>
    <submittedName>
        <fullName evidence="1">Uncharacterized protein</fullName>
    </submittedName>
</protein>
<organism evidence="1 2">
    <name type="scientific">Hymenobacter busanensis</name>
    <dbReference type="NCBI Taxonomy" id="2607656"/>
    <lineage>
        <taxon>Bacteria</taxon>
        <taxon>Pseudomonadati</taxon>
        <taxon>Bacteroidota</taxon>
        <taxon>Cytophagia</taxon>
        <taxon>Cytophagales</taxon>
        <taxon>Hymenobacteraceae</taxon>
        <taxon>Hymenobacter</taxon>
    </lineage>
</organism>
<dbReference type="InterPro" id="IPR036514">
    <property type="entry name" value="SGNH_hydro_sf"/>
</dbReference>
<dbReference type="GO" id="GO:0016788">
    <property type="term" value="F:hydrolase activity, acting on ester bonds"/>
    <property type="evidence" value="ECO:0007669"/>
    <property type="project" value="UniProtKB-ARBA"/>
</dbReference>